<dbReference type="VEuPathDB" id="FungiDB:GGTG_06287"/>
<feature type="compositionally biased region" description="Polar residues" evidence="1">
    <location>
        <begin position="165"/>
        <end position="188"/>
    </location>
</feature>
<gene>
    <name evidence="3" type="primary">20346745</name>
    <name evidence="2" type="ORF">GGTG_06287</name>
</gene>
<feature type="region of interest" description="Disordered" evidence="1">
    <location>
        <begin position="1"/>
        <end position="138"/>
    </location>
</feature>
<keyword evidence="4" id="KW-1185">Reference proteome</keyword>
<dbReference type="EnsemblFungi" id="EJT76367">
    <property type="protein sequence ID" value="EJT76367"/>
    <property type="gene ID" value="GGTG_06287"/>
</dbReference>
<feature type="region of interest" description="Disordered" evidence="1">
    <location>
        <begin position="351"/>
        <end position="392"/>
    </location>
</feature>
<dbReference type="HOGENOM" id="CLU_597251_0_0_1"/>
<dbReference type="Proteomes" id="UP000006039">
    <property type="component" value="Unassembled WGS sequence"/>
</dbReference>
<feature type="compositionally biased region" description="Gly residues" evidence="1">
    <location>
        <begin position="317"/>
        <end position="327"/>
    </location>
</feature>
<reference evidence="2" key="3">
    <citation type="submission" date="2010-09" db="EMBL/GenBank/DDBJ databases">
        <title>Annotation of Gaeumannomyces graminis var. tritici R3-111a-1.</title>
        <authorList>
            <consortium name="The Broad Institute Genome Sequencing Platform"/>
            <person name="Ma L.-J."/>
            <person name="Dead R."/>
            <person name="Young S.K."/>
            <person name="Zeng Q."/>
            <person name="Gargeya S."/>
            <person name="Fitzgerald M."/>
            <person name="Haas B."/>
            <person name="Abouelleil A."/>
            <person name="Alvarado L."/>
            <person name="Arachchi H.M."/>
            <person name="Berlin A."/>
            <person name="Brown A."/>
            <person name="Chapman S.B."/>
            <person name="Chen Z."/>
            <person name="Dunbar C."/>
            <person name="Freedman E."/>
            <person name="Gearin G."/>
            <person name="Gellesch M."/>
            <person name="Goldberg J."/>
            <person name="Griggs A."/>
            <person name="Gujja S."/>
            <person name="Heiman D."/>
            <person name="Howarth C."/>
            <person name="Larson L."/>
            <person name="Lui A."/>
            <person name="MacDonald P.J.P."/>
            <person name="Mehta T."/>
            <person name="Montmayeur A."/>
            <person name="Murphy C."/>
            <person name="Neiman D."/>
            <person name="Pearson M."/>
            <person name="Priest M."/>
            <person name="Roberts A."/>
            <person name="Saif S."/>
            <person name="Shea T."/>
            <person name="Shenoy N."/>
            <person name="Sisk P."/>
            <person name="Stolte C."/>
            <person name="Sykes S."/>
            <person name="Yandava C."/>
            <person name="Wortman J."/>
            <person name="Nusbaum C."/>
            <person name="Birren B."/>
        </authorList>
    </citation>
    <scope>NUCLEOTIDE SEQUENCE</scope>
    <source>
        <strain evidence="2">R3-111a-1</strain>
    </source>
</reference>
<dbReference type="AlphaFoldDB" id="J3NYD4"/>
<sequence>MAKRQREPSGPLSGGYNAKKTASANVRESMAETGPSPAPHIQAAASATALPVRIRTWLTGDTGSDSPHPHLMVKGRRSTNGDKIKHRPPPPTWADDRPTNGGPVGYTLPPVAEHSCKSKQQSNGVDPRGAGNPERAGVPFDVVLRGGEIVCKTVKRGFSHIGSRAVQTANRSRANLRSPSQNRWSPLQDTIDEGSDTESTSVSEGTDGDSLVEGSSGHSGVGEGNSNEEYAVDIEAAVGRGSNSATKAWPHMARNASRLATLCAILMTGLLHVVFHTVSYLACRSYDVVGMVLDDVVGVVLGEGRHQDEESVNGSPGQSGGGSGSNGGLFDAAARQEKHFGHGRADSACLLPASQALQQNTSRQDGEGHGGRRSRAGAASRGPRRLSTVREE</sequence>
<evidence type="ECO:0000313" key="2">
    <source>
        <dbReference type="EMBL" id="EJT76367.1"/>
    </source>
</evidence>
<reference evidence="4" key="1">
    <citation type="submission" date="2010-07" db="EMBL/GenBank/DDBJ databases">
        <title>The genome sequence of Gaeumannomyces graminis var. tritici strain R3-111a-1.</title>
        <authorList>
            <consortium name="The Broad Institute Genome Sequencing Platform"/>
            <person name="Ma L.-J."/>
            <person name="Dead R."/>
            <person name="Young S."/>
            <person name="Zeng Q."/>
            <person name="Koehrsen M."/>
            <person name="Alvarado L."/>
            <person name="Berlin A."/>
            <person name="Chapman S.B."/>
            <person name="Chen Z."/>
            <person name="Freedman E."/>
            <person name="Gellesch M."/>
            <person name="Goldberg J."/>
            <person name="Griggs A."/>
            <person name="Gujja S."/>
            <person name="Heilman E.R."/>
            <person name="Heiman D."/>
            <person name="Hepburn T."/>
            <person name="Howarth C."/>
            <person name="Jen D."/>
            <person name="Larson L."/>
            <person name="Mehta T."/>
            <person name="Neiman D."/>
            <person name="Pearson M."/>
            <person name="Roberts A."/>
            <person name="Saif S."/>
            <person name="Shea T."/>
            <person name="Shenoy N."/>
            <person name="Sisk P."/>
            <person name="Stolte C."/>
            <person name="Sykes S."/>
            <person name="Walk T."/>
            <person name="White J."/>
            <person name="Yandava C."/>
            <person name="Haas B."/>
            <person name="Nusbaum C."/>
            <person name="Birren B."/>
        </authorList>
    </citation>
    <scope>NUCLEOTIDE SEQUENCE [LARGE SCALE GENOMIC DNA]</scope>
    <source>
        <strain evidence="4">R3-111a-1</strain>
    </source>
</reference>
<accession>J3NYD4</accession>
<dbReference type="RefSeq" id="XP_009222367.1">
    <property type="nucleotide sequence ID" value="XM_009224103.1"/>
</dbReference>
<reference evidence="3" key="5">
    <citation type="submission" date="2018-04" db="UniProtKB">
        <authorList>
            <consortium name="EnsemblFungi"/>
        </authorList>
    </citation>
    <scope>IDENTIFICATION</scope>
    <source>
        <strain evidence="3">R3-111a-1</strain>
    </source>
</reference>
<dbReference type="eggNOG" id="ENOG502RN1Q">
    <property type="taxonomic scope" value="Eukaryota"/>
</dbReference>
<protein>
    <submittedName>
        <fullName evidence="2 3">Uncharacterized protein</fullName>
    </submittedName>
</protein>
<reference evidence="3" key="4">
    <citation type="journal article" date="2015" name="G3 (Bethesda)">
        <title>Genome sequences of three phytopathogenic species of the Magnaporthaceae family of fungi.</title>
        <authorList>
            <person name="Okagaki L.H."/>
            <person name="Nunes C.C."/>
            <person name="Sailsbery J."/>
            <person name="Clay B."/>
            <person name="Brown D."/>
            <person name="John T."/>
            <person name="Oh Y."/>
            <person name="Young N."/>
            <person name="Fitzgerald M."/>
            <person name="Haas B.J."/>
            <person name="Zeng Q."/>
            <person name="Young S."/>
            <person name="Adiconis X."/>
            <person name="Fan L."/>
            <person name="Levin J.Z."/>
            <person name="Mitchell T.K."/>
            <person name="Okubara P.A."/>
            <person name="Farman M.L."/>
            <person name="Kohn L.M."/>
            <person name="Birren B."/>
            <person name="Ma L.-J."/>
            <person name="Dean R.A."/>
        </authorList>
    </citation>
    <scope>NUCLEOTIDE SEQUENCE</scope>
    <source>
        <strain evidence="3">R3-111a-1</strain>
    </source>
</reference>
<proteinExistence type="predicted"/>
<reference evidence="2" key="2">
    <citation type="submission" date="2010-07" db="EMBL/GenBank/DDBJ databases">
        <authorList>
            <consortium name="The Broad Institute Genome Sequencing Platform"/>
            <consortium name="Broad Institute Genome Sequencing Center for Infectious Disease"/>
            <person name="Ma L.-J."/>
            <person name="Dead R."/>
            <person name="Young S."/>
            <person name="Zeng Q."/>
            <person name="Koehrsen M."/>
            <person name="Alvarado L."/>
            <person name="Berlin A."/>
            <person name="Chapman S.B."/>
            <person name="Chen Z."/>
            <person name="Freedman E."/>
            <person name="Gellesch M."/>
            <person name="Goldberg J."/>
            <person name="Griggs A."/>
            <person name="Gujja S."/>
            <person name="Heilman E.R."/>
            <person name="Heiman D."/>
            <person name="Hepburn T."/>
            <person name="Howarth C."/>
            <person name="Jen D."/>
            <person name="Larson L."/>
            <person name="Mehta T."/>
            <person name="Neiman D."/>
            <person name="Pearson M."/>
            <person name="Roberts A."/>
            <person name="Saif S."/>
            <person name="Shea T."/>
            <person name="Shenoy N."/>
            <person name="Sisk P."/>
            <person name="Stolte C."/>
            <person name="Sykes S."/>
            <person name="Walk T."/>
            <person name="White J."/>
            <person name="Yandava C."/>
            <person name="Haas B."/>
            <person name="Nusbaum C."/>
            <person name="Birren B."/>
        </authorList>
    </citation>
    <scope>NUCLEOTIDE SEQUENCE</scope>
    <source>
        <strain evidence="2">R3-111a-1</strain>
    </source>
</reference>
<evidence type="ECO:0000313" key="4">
    <source>
        <dbReference type="Proteomes" id="UP000006039"/>
    </source>
</evidence>
<feature type="region of interest" description="Disordered" evidence="1">
    <location>
        <begin position="306"/>
        <end position="330"/>
    </location>
</feature>
<organism evidence="2">
    <name type="scientific">Gaeumannomyces tritici (strain R3-111a-1)</name>
    <name type="common">Wheat and barley take-all root rot fungus</name>
    <name type="synonym">Gaeumannomyces graminis var. tritici</name>
    <dbReference type="NCBI Taxonomy" id="644352"/>
    <lineage>
        <taxon>Eukaryota</taxon>
        <taxon>Fungi</taxon>
        <taxon>Dikarya</taxon>
        <taxon>Ascomycota</taxon>
        <taxon>Pezizomycotina</taxon>
        <taxon>Sordariomycetes</taxon>
        <taxon>Sordariomycetidae</taxon>
        <taxon>Magnaporthales</taxon>
        <taxon>Magnaporthaceae</taxon>
        <taxon>Gaeumannomyces</taxon>
    </lineage>
</organism>
<evidence type="ECO:0000313" key="3">
    <source>
        <dbReference type="EnsemblFungi" id="EJT76367"/>
    </source>
</evidence>
<evidence type="ECO:0000256" key="1">
    <source>
        <dbReference type="SAM" id="MobiDB-lite"/>
    </source>
</evidence>
<dbReference type="OrthoDB" id="10584151at2759"/>
<dbReference type="EMBL" id="GL385397">
    <property type="protein sequence ID" value="EJT76367.1"/>
    <property type="molecule type" value="Genomic_DNA"/>
</dbReference>
<dbReference type="GeneID" id="20346745"/>
<name>J3NYD4_GAET3</name>
<feature type="region of interest" description="Disordered" evidence="1">
    <location>
        <begin position="164"/>
        <end position="226"/>
    </location>
</feature>